<dbReference type="Proteomes" id="UP000022910">
    <property type="component" value="Unassembled WGS sequence"/>
</dbReference>
<dbReference type="PANTHER" id="PTHR45774:SF4">
    <property type="entry name" value="AXUNDEAD, ISOFORM F"/>
    <property type="match status" value="1"/>
</dbReference>
<organism evidence="3 4">
    <name type="scientific">Rhizophagus irregularis (strain DAOM 197198w)</name>
    <name type="common">Glomus intraradices</name>
    <dbReference type="NCBI Taxonomy" id="1432141"/>
    <lineage>
        <taxon>Eukaryota</taxon>
        <taxon>Fungi</taxon>
        <taxon>Fungi incertae sedis</taxon>
        <taxon>Mucoromycota</taxon>
        <taxon>Glomeromycotina</taxon>
        <taxon>Glomeromycetes</taxon>
        <taxon>Glomerales</taxon>
        <taxon>Glomeraceae</taxon>
        <taxon>Rhizophagus</taxon>
    </lineage>
</organism>
<evidence type="ECO:0000259" key="2">
    <source>
        <dbReference type="PROSITE" id="PS51886"/>
    </source>
</evidence>
<dbReference type="Gene3D" id="3.30.710.10">
    <property type="entry name" value="Potassium Channel Kv1.1, Chain A"/>
    <property type="match status" value="1"/>
</dbReference>
<dbReference type="Pfam" id="PF07707">
    <property type="entry name" value="BACK"/>
    <property type="match status" value="1"/>
</dbReference>
<dbReference type="PROSITE" id="PS51886">
    <property type="entry name" value="TLDC"/>
    <property type="match status" value="1"/>
</dbReference>
<name>A0A015K666_RHIIW</name>
<dbReference type="InterPro" id="IPR000210">
    <property type="entry name" value="BTB/POZ_dom"/>
</dbReference>
<dbReference type="AlphaFoldDB" id="A0A015K666"/>
<protein>
    <recommendedName>
        <fullName evidence="5">Kelch-like protein 17</fullName>
    </recommendedName>
</protein>
<dbReference type="OrthoDB" id="45365at2759"/>
<comment type="caution">
    <text evidence="3">The sequence shown here is derived from an EMBL/GenBank/DDBJ whole genome shotgun (WGS) entry which is preliminary data.</text>
</comment>
<evidence type="ECO:0000313" key="4">
    <source>
        <dbReference type="Proteomes" id="UP000022910"/>
    </source>
</evidence>
<dbReference type="Pfam" id="PF07534">
    <property type="entry name" value="TLD"/>
    <property type="match status" value="1"/>
</dbReference>
<dbReference type="GO" id="GO:0005829">
    <property type="term" value="C:cytosol"/>
    <property type="evidence" value="ECO:0007669"/>
    <property type="project" value="TreeGrafter"/>
</dbReference>
<keyword evidence="4" id="KW-1185">Reference proteome</keyword>
<dbReference type="InterPro" id="IPR011705">
    <property type="entry name" value="BACK"/>
</dbReference>
<dbReference type="InterPro" id="IPR006571">
    <property type="entry name" value="TLDc_dom"/>
</dbReference>
<dbReference type="PANTHER" id="PTHR45774">
    <property type="entry name" value="BTB/POZ DOMAIN-CONTAINING"/>
    <property type="match status" value="1"/>
</dbReference>
<evidence type="ECO:0000259" key="1">
    <source>
        <dbReference type="PROSITE" id="PS50097"/>
    </source>
</evidence>
<proteinExistence type="predicted"/>
<dbReference type="SUPFAM" id="SSF54695">
    <property type="entry name" value="POZ domain"/>
    <property type="match status" value="1"/>
</dbReference>
<accession>A0A015K666</accession>
<evidence type="ECO:0008006" key="5">
    <source>
        <dbReference type="Google" id="ProtNLM"/>
    </source>
</evidence>
<dbReference type="PROSITE" id="PS50097">
    <property type="entry name" value="BTB"/>
    <property type="match status" value="1"/>
</dbReference>
<dbReference type="Gene3D" id="1.25.40.420">
    <property type="match status" value="1"/>
</dbReference>
<sequence length="468" mass="54733">MDDNNLLPKLSQNLIEILNDEEYYDVTIEVGNDPYIKIFRAHMVILHYRSTCLRRILSTNKRKNDGTLFHIKLQNILPEIFQIILRYIYSGRITLEDYDTSDIIKILVAGSELGLQELITYLQSFLIKTKASWMEQNFNLIYQTSFKDDSFLELQKFCTNLINKKPNKIFKSPSFSSIPEKLLVSLIQSDNLQMSEIQVWEHALNWGLAQSPELPSDPTNFSKEDFKTLKNIMRQCIPFIRFHNLSSEEFSNKVLPYRKILPKDLLYEDLLKYFMNPNNQSIRESKPRMATKEFNIDSEIITSQHAELISKWIDKLEITDDIRNMYEFKLLLRGSRDGFISKKFHEICDNQSRTVTIIKVKGSKEILGGYNPIEWKSDNSYGITCDSFIFSFKKPDNIECYILGRVKDEQHATYNHCDYGPSFGDGDLDLLGDHCSCDSLSWTYEYYIGGTIEKFLVEEYEVYQINNS</sequence>
<feature type="domain" description="BTB" evidence="1">
    <location>
        <begin position="24"/>
        <end position="97"/>
    </location>
</feature>
<dbReference type="EMBL" id="JEMT01024254">
    <property type="protein sequence ID" value="EXX62974.1"/>
    <property type="molecule type" value="Genomic_DNA"/>
</dbReference>
<dbReference type="InterPro" id="IPR011333">
    <property type="entry name" value="SKP1/BTB/POZ_sf"/>
</dbReference>
<evidence type="ECO:0000313" key="3">
    <source>
        <dbReference type="EMBL" id="EXX62974.1"/>
    </source>
</evidence>
<dbReference type="SMART" id="SM00584">
    <property type="entry name" value="TLDc"/>
    <property type="match status" value="1"/>
</dbReference>
<dbReference type="HOGENOM" id="CLU_021542_0_2_1"/>
<gene>
    <name evidence="3" type="ORF">RirG_156700</name>
</gene>
<feature type="domain" description="TLDc" evidence="2">
    <location>
        <begin position="299"/>
        <end position="466"/>
    </location>
</feature>
<dbReference type="Pfam" id="PF00651">
    <property type="entry name" value="BTB"/>
    <property type="match status" value="1"/>
</dbReference>
<reference evidence="3 4" key="1">
    <citation type="submission" date="2014-02" db="EMBL/GenBank/DDBJ databases">
        <title>Single nucleus genome sequencing reveals high similarity among nuclei of an endomycorrhizal fungus.</title>
        <authorList>
            <person name="Lin K."/>
            <person name="Geurts R."/>
            <person name="Zhang Z."/>
            <person name="Limpens E."/>
            <person name="Saunders D.G."/>
            <person name="Mu D."/>
            <person name="Pang E."/>
            <person name="Cao H."/>
            <person name="Cha H."/>
            <person name="Lin T."/>
            <person name="Zhou Q."/>
            <person name="Shang Y."/>
            <person name="Li Y."/>
            <person name="Ivanov S."/>
            <person name="Sharma T."/>
            <person name="Velzen R.V."/>
            <person name="Ruijter N.D."/>
            <person name="Aanen D.K."/>
            <person name="Win J."/>
            <person name="Kamoun S."/>
            <person name="Bisseling T."/>
            <person name="Huang S."/>
        </authorList>
    </citation>
    <scope>NUCLEOTIDE SEQUENCE [LARGE SCALE GENOMIC DNA]</scope>
    <source>
        <strain evidence="4">DAOM197198w</strain>
    </source>
</reference>
<dbReference type="SMART" id="SM00225">
    <property type="entry name" value="BTB"/>
    <property type="match status" value="1"/>
</dbReference>